<keyword evidence="6 8" id="KW-0057">Aromatic amino acid biosynthesis</keyword>
<keyword evidence="3 8" id="KW-0028">Amino-acid biosynthesis</keyword>
<evidence type="ECO:0000256" key="2">
    <source>
        <dbReference type="ARBA" id="ARBA00004696"/>
    </source>
</evidence>
<dbReference type="Pfam" id="PF00218">
    <property type="entry name" value="IGPS"/>
    <property type="match status" value="1"/>
</dbReference>
<dbReference type="InterPro" id="IPR001468">
    <property type="entry name" value="Indole-3-GlycerolPSynthase_CS"/>
</dbReference>
<dbReference type="PANTHER" id="PTHR22854">
    <property type="entry name" value="TRYPTOPHAN BIOSYNTHESIS PROTEIN"/>
    <property type="match status" value="1"/>
</dbReference>
<dbReference type="InterPro" id="IPR045186">
    <property type="entry name" value="Indole-3-glycerol_P_synth"/>
</dbReference>
<feature type="domain" description="Indole-3-glycerol phosphate synthase" evidence="9">
    <location>
        <begin position="13"/>
        <end position="268"/>
    </location>
</feature>
<keyword evidence="4 8" id="KW-0210">Decarboxylase</keyword>
<comment type="catalytic activity">
    <reaction evidence="1 8">
        <text>1-(2-carboxyphenylamino)-1-deoxy-D-ribulose 5-phosphate + H(+) = (1S,2R)-1-C-(indol-3-yl)glycerol 3-phosphate + CO2 + H2O</text>
        <dbReference type="Rhea" id="RHEA:23476"/>
        <dbReference type="ChEBI" id="CHEBI:15377"/>
        <dbReference type="ChEBI" id="CHEBI:15378"/>
        <dbReference type="ChEBI" id="CHEBI:16526"/>
        <dbReference type="ChEBI" id="CHEBI:58613"/>
        <dbReference type="ChEBI" id="CHEBI:58866"/>
        <dbReference type="EC" id="4.1.1.48"/>
    </reaction>
</comment>
<evidence type="ECO:0000256" key="8">
    <source>
        <dbReference type="HAMAP-Rule" id="MF_00134"/>
    </source>
</evidence>
<dbReference type="Gene3D" id="3.20.20.70">
    <property type="entry name" value="Aldolase class I"/>
    <property type="match status" value="1"/>
</dbReference>
<dbReference type="GO" id="GO:0000162">
    <property type="term" value="P:L-tryptophan biosynthetic process"/>
    <property type="evidence" value="ECO:0007669"/>
    <property type="project" value="UniProtKB-UniRule"/>
</dbReference>
<dbReference type="STRING" id="1137280.D777_02727"/>
<evidence type="ECO:0000256" key="5">
    <source>
        <dbReference type="ARBA" id="ARBA00022822"/>
    </source>
</evidence>
<dbReference type="AlphaFoldDB" id="A0A072NCF4"/>
<dbReference type="EMBL" id="ANIE01000007">
    <property type="protein sequence ID" value="KEF30785.1"/>
    <property type="molecule type" value="Genomic_DNA"/>
</dbReference>
<evidence type="ECO:0000313" key="11">
    <source>
        <dbReference type="Proteomes" id="UP000035057"/>
    </source>
</evidence>
<keyword evidence="7 8" id="KW-0456">Lyase</keyword>
<proteinExistence type="inferred from homology"/>
<dbReference type="InterPro" id="IPR011060">
    <property type="entry name" value="RibuloseP-bd_barrel"/>
</dbReference>
<dbReference type="RefSeq" id="WP_036132735.1">
    <property type="nucleotide sequence ID" value="NZ_ANIE01000007.1"/>
</dbReference>
<accession>A0A072NCF4</accession>
<dbReference type="InterPro" id="IPR013785">
    <property type="entry name" value="Aldolase_TIM"/>
</dbReference>
<dbReference type="SUPFAM" id="SSF51366">
    <property type="entry name" value="Ribulose-phoshate binding barrel"/>
    <property type="match status" value="1"/>
</dbReference>
<organism evidence="10 11">
    <name type="scientific">Marinobacter nitratireducens</name>
    <dbReference type="NCBI Taxonomy" id="1137280"/>
    <lineage>
        <taxon>Bacteria</taxon>
        <taxon>Pseudomonadati</taxon>
        <taxon>Pseudomonadota</taxon>
        <taxon>Gammaproteobacteria</taxon>
        <taxon>Pseudomonadales</taxon>
        <taxon>Marinobacteraceae</taxon>
        <taxon>Marinobacter</taxon>
    </lineage>
</organism>
<evidence type="ECO:0000313" key="10">
    <source>
        <dbReference type="EMBL" id="KEF30785.1"/>
    </source>
</evidence>
<dbReference type="EC" id="4.1.1.48" evidence="8"/>
<gene>
    <name evidence="8" type="primary">trpC</name>
    <name evidence="10" type="ORF">D777_02727</name>
</gene>
<dbReference type="InterPro" id="IPR013798">
    <property type="entry name" value="Indole-3-glycerol_P_synth_dom"/>
</dbReference>
<dbReference type="UniPathway" id="UPA00035">
    <property type="reaction ID" value="UER00043"/>
</dbReference>
<dbReference type="FunFam" id="3.20.20.70:FF:000024">
    <property type="entry name" value="Indole-3-glycerol phosphate synthase"/>
    <property type="match status" value="1"/>
</dbReference>
<comment type="pathway">
    <text evidence="2 8">Amino-acid biosynthesis; L-tryptophan biosynthesis; L-tryptophan from chorismate: step 4/5.</text>
</comment>
<dbReference type="PATRIC" id="fig|1137280.3.peg.2545"/>
<dbReference type="OrthoDB" id="9804217at2"/>
<evidence type="ECO:0000256" key="4">
    <source>
        <dbReference type="ARBA" id="ARBA00022793"/>
    </source>
</evidence>
<dbReference type="HAMAP" id="MF_00134_B">
    <property type="entry name" value="IGPS_B"/>
    <property type="match status" value="1"/>
</dbReference>
<evidence type="ECO:0000256" key="6">
    <source>
        <dbReference type="ARBA" id="ARBA00023141"/>
    </source>
</evidence>
<sequence length="273" mass="30413">MSNRHLDKTPTILRKIVDRKWEEIDERKRKVSVDDLKAMAGDQPAARGFADALRARIEQQTPAVIAEIKKASPSKGILRDPFEPARIAESYEQGGAACLSVLTDRDFFQGHEDYLKAARAACSLPVIRKDFMVAPYQVYESRAIGADCILLIAACLTKYQMQELEGIAHEIGLDVLVEVHDGEELEDALTLSTPLVGINNRNLHTFDVSLDTTFSLHERISADRLTITESGIMTREDVDAMTSRGIYGFLVGESFMRAPEPGDKLQELFFPEG</sequence>
<dbReference type="CDD" id="cd00331">
    <property type="entry name" value="IGPS"/>
    <property type="match status" value="1"/>
</dbReference>
<keyword evidence="5 8" id="KW-0822">Tryptophan biosynthesis</keyword>
<dbReference type="GO" id="GO:0004640">
    <property type="term" value="F:phosphoribosylanthranilate isomerase activity"/>
    <property type="evidence" value="ECO:0007669"/>
    <property type="project" value="TreeGrafter"/>
</dbReference>
<comment type="similarity">
    <text evidence="8">Belongs to the TrpC family.</text>
</comment>
<dbReference type="GO" id="GO:0004425">
    <property type="term" value="F:indole-3-glycerol-phosphate synthase activity"/>
    <property type="evidence" value="ECO:0007669"/>
    <property type="project" value="UniProtKB-UniRule"/>
</dbReference>
<comment type="caution">
    <text evidence="10">The sequence shown here is derived from an EMBL/GenBank/DDBJ whole genome shotgun (WGS) entry which is preliminary data.</text>
</comment>
<dbReference type="PROSITE" id="PS00614">
    <property type="entry name" value="IGPS"/>
    <property type="match status" value="1"/>
</dbReference>
<evidence type="ECO:0000256" key="1">
    <source>
        <dbReference type="ARBA" id="ARBA00001633"/>
    </source>
</evidence>
<protein>
    <recommendedName>
        <fullName evidence="8">Indole-3-glycerol phosphate synthase</fullName>
        <shortName evidence="8">IGPS</shortName>
        <ecNumber evidence="8">4.1.1.48</ecNumber>
    </recommendedName>
</protein>
<evidence type="ECO:0000256" key="7">
    <source>
        <dbReference type="ARBA" id="ARBA00023239"/>
    </source>
</evidence>
<dbReference type="NCBIfam" id="NF001370">
    <property type="entry name" value="PRK00278.1-2"/>
    <property type="match status" value="1"/>
</dbReference>
<reference evidence="10 11" key="1">
    <citation type="submission" date="2012-12" db="EMBL/GenBank/DDBJ databases">
        <title>Genome assembly of Marinobacter sp. AK21.</title>
        <authorList>
            <person name="Khatri I."/>
            <person name="Kumar R."/>
            <person name="Vaidya B."/>
            <person name="Subramanian S."/>
            <person name="Pinnaka A."/>
        </authorList>
    </citation>
    <scope>NUCLEOTIDE SEQUENCE [LARGE SCALE GENOMIC DNA]</scope>
    <source>
        <strain evidence="10 11">AK21</strain>
    </source>
</reference>
<name>A0A072NCF4_9GAMM</name>
<dbReference type="NCBIfam" id="NF001373">
    <property type="entry name" value="PRK00278.1-6"/>
    <property type="match status" value="1"/>
</dbReference>
<dbReference type="Proteomes" id="UP000035057">
    <property type="component" value="Unassembled WGS sequence"/>
</dbReference>
<keyword evidence="11" id="KW-1185">Reference proteome</keyword>
<evidence type="ECO:0000256" key="3">
    <source>
        <dbReference type="ARBA" id="ARBA00022605"/>
    </source>
</evidence>
<dbReference type="PANTHER" id="PTHR22854:SF2">
    <property type="entry name" value="INDOLE-3-GLYCEROL-PHOSPHATE SYNTHASE"/>
    <property type="match status" value="1"/>
</dbReference>
<evidence type="ECO:0000259" key="9">
    <source>
        <dbReference type="Pfam" id="PF00218"/>
    </source>
</evidence>
<dbReference type="NCBIfam" id="NF001377">
    <property type="entry name" value="PRK00278.2-4"/>
    <property type="match status" value="1"/>
</dbReference>